<accession>A0A8R2GDK0</accession>
<evidence type="ECO:0000256" key="1">
    <source>
        <dbReference type="ARBA" id="ARBA00004141"/>
    </source>
</evidence>
<dbReference type="AlphaFoldDB" id="A0A8R2GDK0"/>
<dbReference type="RefSeq" id="XP_012550517.2">
    <property type="nucleotide sequence ID" value="XM_012695063.4"/>
</dbReference>
<feature type="transmembrane region" description="Helical" evidence="8">
    <location>
        <begin position="139"/>
        <end position="160"/>
    </location>
</feature>
<dbReference type="PANTHER" id="PTHR10332:SF10">
    <property type="entry name" value="EQUILIBRATIVE NUCLEOSIDE TRANSPORTER 4"/>
    <property type="match status" value="1"/>
</dbReference>
<feature type="transmembrane region" description="Helical" evidence="8">
    <location>
        <begin position="459"/>
        <end position="479"/>
    </location>
</feature>
<dbReference type="SUPFAM" id="SSF103473">
    <property type="entry name" value="MFS general substrate transporter"/>
    <property type="match status" value="1"/>
</dbReference>
<dbReference type="GO" id="GO:0008504">
    <property type="term" value="F:monoamine transmembrane transporter activity"/>
    <property type="evidence" value="ECO:0007669"/>
    <property type="project" value="TreeGrafter"/>
</dbReference>
<keyword evidence="6 8" id="KW-0472">Membrane</keyword>
<feature type="transmembrane region" description="Helical" evidence="8">
    <location>
        <begin position="106"/>
        <end position="127"/>
    </location>
</feature>
<sequence length="558" mass="61482">MNETLGRGYARIDAIRAARGEPFSTLVESGAPPPDRLFIVYITLFLAGAACLLPFNGFIIAVDYYQDQYPNTAIIYDITTVYISSACVAVVVNNLLVYISHYTTRITFAILFTLCTMLFVTLCNIGWDKFSPHVSYNINLIAIGFIAFGCTIQQASYYGFTGCLPPKYTQAVMAGESAAGFWVCIDRIVTKYWFPSPQRSTFVFFVFLILVLMGHSLLHHVMMRQLFVQYYMKLTKESQRRRRIQLHLTPHDDTTLMENETAEANFGVLKLQSPAVSSAGINGQAEGESSKFSFANPVYSPTATNPAPIAEGEPSSGSPSTLRTPRPSYKVEDVVTESPGGPTTWKTFKRGMLSRWAVARAIYPYMVCIGLVHFTTMSLYPGIASEVPSCRLGSWMPVVLMTAFNLFDLIGKIAAAWPYEWSRSQLLMASGLRLLLVPLVLLCAAPRHSPHIVGDIYSIMFSIILGFTNGLFGSVPMMTAPTRVGREYREIAGNVMTLSYNGGLLSGSLVSYLLLGMLGPTGESPCRVYPTPILPTLPPAPPLAPHPVHNDTYLSVLH</sequence>
<keyword evidence="3" id="KW-0813">Transport</keyword>
<feature type="transmembrane region" description="Helical" evidence="8">
    <location>
        <begin position="74"/>
        <end position="100"/>
    </location>
</feature>
<evidence type="ECO:0008006" key="11">
    <source>
        <dbReference type="Google" id="ProtNLM"/>
    </source>
</evidence>
<dbReference type="EnsemblMetazoa" id="XM_012695063.3">
    <property type="protein sequence ID" value="XP_012550517.2"/>
    <property type="gene ID" value="LOC101746957"/>
</dbReference>
<feature type="transmembrane region" description="Helical" evidence="8">
    <location>
        <begin position="362"/>
        <end position="383"/>
    </location>
</feature>
<dbReference type="InterPro" id="IPR002259">
    <property type="entry name" value="Eqnu_transpt"/>
</dbReference>
<evidence type="ECO:0000256" key="3">
    <source>
        <dbReference type="ARBA" id="ARBA00022448"/>
    </source>
</evidence>
<dbReference type="Pfam" id="PF01733">
    <property type="entry name" value="Nucleoside_tran"/>
    <property type="match status" value="2"/>
</dbReference>
<feature type="transmembrane region" description="Helical" evidence="8">
    <location>
        <begin position="491"/>
        <end position="515"/>
    </location>
</feature>
<dbReference type="GeneID" id="101746957"/>
<dbReference type="Gene3D" id="1.20.1250.20">
    <property type="entry name" value="MFS general substrate transporter like domains"/>
    <property type="match status" value="1"/>
</dbReference>
<evidence type="ECO:0000256" key="4">
    <source>
        <dbReference type="ARBA" id="ARBA00022692"/>
    </source>
</evidence>
<reference evidence="10" key="1">
    <citation type="journal article" date="2008" name="Insect Biochem. Mol. Biol.">
        <title>The genome of a lepidopteran model insect, the silkworm Bombyx mori.</title>
        <authorList>
            <consortium name="International Silkworm Genome Consortium"/>
        </authorList>
    </citation>
    <scope>NUCLEOTIDE SEQUENCE [LARGE SCALE GENOMIC DNA]</scope>
    <source>
        <strain evidence="10">p50T</strain>
    </source>
</reference>
<dbReference type="InterPro" id="IPR036259">
    <property type="entry name" value="MFS_trans_sf"/>
</dbReference>
<proteinExistence type="inferred from homology"/>
<dbReference type="SMR" id="A0A8R2GDK0"/>
<evidence type="ECO:0000313" key="9">
    <source>
        <dbReference type="EnsemblMetazoa" id="XP_012550517.2"/>
    </source>
</evidence>
<dbReference type="GO" id="GO:0005886">
    <property type="term" value="C:plasma membrane"/>
    <property type="evidence" value="ECO:0007669"/>
    <property type="project" value="TreeGrafter"/>
</dbReference>
<organism evidence="9 10">
    <name type="scientific">Bombyx mori</name>
    <name type="common">Silk moth</name>
    <dbReference type="NCBI Taxonomy" id="7091"/>
    <lineage>
        <taxon>Eukaryota</taxon>
        <taxon>Metazoa</taxon>
        <taxon>Ecdysozoa</taxon>
        <taxon>Arthropoda</taxon>
        <taxon>Hexapoda</taxon>
        <taxon>Insecta</taxon>
        <taxon>Pterygota</taxon>
        <taxon>Neoptera</taxon>
        <taxon>Endopterygota</taxon>
        <taxon>Lepidoptera</taxon>
        <taxon>Glossata</taxon>
        <taxon>Ditrysia</taxon>
        <taxon>Bombycoidea</taxon>
        <taxon>Bombycidae</taxon>
        <taxon>Bombycinae</taxon>
        <taxon>Bombyx</taxon>
    </lineage>
</organism>
<dbReference type="Proteomes" id="UP000005204">
    <property type="component" value="Unassembled WGS sequence"/>
</dbReference>
<evidence type="ECO:0000256" key="2">
    <source>
        <dbReference type="ARBA" id="ARBA00007965"/>
    </source>
</evidence>
<evidence type="ECO:0000256" key="6">
    <source>
        <dbReference type="ARBA" id="ARBA00023136"/>
    </source>
</evidence>
<keyword evidence="10" id="KW-1185">Reference proteome</keyword>
<comment type="similarity">
    <text evidence="2">Belongs to the SLC29A/ENT transporter (TC 2.A.57) family.</text>
</comment>
<name>A0A8R2GDK0_BOMMO</name>
<feature type="transmembrane region" description="Helical" evidence="8">
    <location>
        <begin position="426"/>
        <end position="447"/>
    </location>
</feature>
<keyword evidence="4 8" id="KW-0812">Transmembrane</keyword>
<evidence type="ECO:0000256" key="5">
    <source>
        <dbReference type="ARBA" id="ARBA00022989"/>
    </source>
</evidence>
<evidence type="ECO:0000313" key="10">
    <source>
        <dbReference type="Proteomes" id="UP000005204"/>
    </source>
</evidence>
<feature type="transmembrane region" description="Helical" evidence="8">
    <location>
        <begin position="202"/>
        <end position="223"/>
    </location>
</feature>
<keyword evidence="5 8" id="KW-1133">Transmembrane helix</keyword>
<reference evidence="9" key="2">
    <citation type="submission" date="2022-06" db="UniProtKB">
        <authorList>
            <consortium name="EnsemblMetazoa"/>
        </authorList>
    </citation>
    <scope>IDENTIFICATION</scope>
    <source>
        <strain evidence="9">p50T (Dazao)</strain>
    </source>
</reference>
<evidence type="ECO:0000256" key="8">
    <source>
        <dbReference type="SAM" id="Phobius"/>
    </source>
</evidence>
<dbReference type="KEGG" id="bmor:101746957"/>
<feature type="transmembrane region" description="Helical" evidence="8">
    <location>
        <begin position="395"/>
        <end position="414"/>
    </location>
</feature>
<protein>
    <recommendedName>
        <fullName evidence="11">Equilibrative nucleoside transporter 4</fullName>
    </recommendedName>
</protein>
<dbReference type="PANTHER" id="PTHR10332">
    <property type="entry name" value="EQUILIBRATIVE NUCLEOSIDE TRANSPORTER"/>
    <property type="match status" value="1"/>
</dbReference>
<comment type="subcellular location">
    <subcellularLocation>
        <location evidence="1">Membrane</location>
        <topology evidence="1">Multi-pass membrane protein</topology>
    </subcellularLocation>
</comment>
<feature type="region of interest" description="Disordered" evidence="7">
    <location>
        <begin position="303"/>
        <end position="336"/>
    </location>
</feature>
<evidence type="ECO:0000256" key="7">
    <source>
        <dbReference type="SAM" id="MobiDB-lite"/>
    </source>
</evidence>
<dbReference type="GO" id="GO:0005337">
    <property type="term" value="F:nucleoside transmembrane transporter activity"/>
    <property type="evidence" value="ECO:0007669"/>
    <property type="project" value="InterPro"/>
</dbReference>
<feature type="transmembrane region" description="Helical" evidence="8">
    <location>
        <begin position="38"/>
        <end position="62"/>
    </location>
</feature>
<dbReference type="CTD" id="39461"/>